<proteinExistence type="predicted"/>
<dbReference type="GeneID" id="136818260"/>
<evidence type="ECO:0000313" key="1">
    <source>
        <dbReference type="EnsemblMetazoa" id="CLYHEMP005202.1"/>
    </source>
</evidence>
<name>A0A7M5UWB6_9CNID</name>
<dbReference type="Proteomes" id="UP000594262">
    <property type="component" value="Unplaced"/>
</dbReference>
<keyword evidence="2" id="KW-1185">Reference proteome</keyword>
<evidence type="ECO:0000313" key="2">
    <source>
        <dbReference type="Proteomes" id="UP000594262"/>
    </source>
</evidence>
<reference evidence="1" key="1">
    <citation type="submission" date="2021-01" db="UniProtKB">
        <authorList>
            <consortium name="EnsemblMetazoa"/>
        </authorList>
    </citation>
    <scope>IDENTIFICATION</scope>
</reference>
<protein>
    <submittedName>
        <fullName evidence="1">Uncharacterized protein</fullName>
    </submittedName>
</protein>
<dbReference type="AlphaFoldDB" id="A0A7M5UWB6"/>
<accession>A0A7M5UWB6</accession>
<dbReference type="RefSeq" id="XP_066930737.1">
    <property type="nucleotide sequence ID" value="XM_067074636.1"/>
</dbReference>
<organism evidence="1 2">
    <name type="scientific">Clytia hemisphaerica</name>
    <dbReference type="NCBI Taxonomy" id="252671"/>
    <lineage>
        <taxon>Eukaryota</taxon>
        <taxon>Metazoa</taxon>
        <taxon>Cnidaria</taxon>
        <taxon>Hydrozoa</taxon>
        <taxon>Hydroidolina</taxon>
        <taxon>Leptothecata</taxon>
        <taxon>Obeliida</taxon>
        <taxon>Clytiidae</taxon>
        <taxon>Clytia</taxon>
    </lineage>
</organism>
<sequence>MDSHAKEMRPNVPLRLDRTYLSPTRRHNPQMLGLVYQSPLKPEGQHLAIWDHEPVFRQTISRFPNLMNHLGMVNFHSGNQANVWPSDRQRAPPVIHRSLKSTNRYSYQNPNEYTGLANVSKQLKQKSCRPPSRPAIGIVPRLIAKDGQRPIRIRAGAKTQSRQ</sequence>
<dbReference type="EnsemblMetazoa" id="CLYHEMT005202.1">
    <property type="protein sequence ID" value="CLYHEMP005202.1"/>
    <property type="gene ID" value="CLYHEMG005202"/>
</dbReference>
<dbReference type="OrthoDB" id="10031370at2759"/>